<evidence type="ECO:0000256" key="4">
    <source>
        <dbReference type="ARBA" id="ARBA00023136"/>
    </source>
</evidence>
<feature type="transmembrane region" description="Helical" evidence="5">
    <location>
        <begin position="37"/>
        <end position="58"/>
    </location>
</feature>
<evidence type="ECO:0000256" key="1">
    <source>
        <dbReference type="ARBA" id="ARBA00004141"/>
    </source>
</evidence>
<dbReference type="InterPro" id="IPR007829">
    <property type="entry name" value="TM2"/>
</dbReference>
<keyword evidence="4 5" id="KW-0472">Membrane</keyword>
<dbReference type="Pfam" id="PF05154">
    <property type="entry name" value="TM2"/>
    <property type="match status" value="1"/>
</dbReference>
<evidence type="ECO:0000313" key="7">
    <source>
        <dbReference type="EMBL" id="UXE58512.1"/>
    </source>
</evidence>
<organism evidence="7">
    <name type="scientific">Woronichinia naegeliana WA131</name>
    <dbReference type="NCBI Taxonomy" id="2824559"/>
    <lineage>
        <taxon>Bacteria</taxon>
        <taxon>Bacillati</taxon>
        <taxon>Cyanobacteriota</taxon>
        <taxon>Cyanophyceae</taxon>
        <taxon>Synechococcales</taxon>
        <taxon>Coelosphaeriaceae</taxon>
        <taxon>Woronichinia</taxon>
    </lineage>
</organism>
<feature type="domain" description="TM2" evidence="6">
    <location>
        <begin position="6"/>
        <end position="56"/>
    </location>
</feature>
<dbReference type="AlphaFoldDB" id="A0A977PTS9"/>
<evidence type="ECO:0000256" key="5">
    <source>
        <dbReference type="SAM" id="Phobius"/>
    </source>
</evidence>
<evidence type="ECO:0000259" key="6">
    <source>
        <dbReference type="Pfam" id="PF05154"/>
    </source>
</evidence>
<protein>
    <submittedName>
        <fullName evidence="7">TM2 domain-containing protein</fullName>
    </submittedName>
</protein>
<dbReference type="InterPro" id="IPR050932">
    <property type="entry name" value="TM2D1-3-like"/>
</dbReference>
<sequence>MAYPAGKNLSVAYLLWALGFFGLSGIHRFYLGKPITGVLWLCTSGLCFVGQFVDLFLIPKMVNENEQRSPSFLPPSSQIGPLVLGQQILQKLDRLDNKLQETLWGSKKVVNQSPLHQLIDYAAQKGNSLSLAQAMMATGLTADETEKVLQDGMRKGIVQVGNDTESGAVRYYFDI</sequence>
<dbReference type="EMBL" id="CP073041">
    <property type="protein sequence ID" value="UXE58512.1"/>
    <property type="molecule type" value="Genomic_DNA"/>
</dbReference>
<dbReference type="GO" id="GO:0016020">
    <property type="term" value="C:membrane"/>
    <property type="evidence" value="ECO:0007669"/>
    <property type="project" value="UniProtKB-SubCell"/>
</dbReference>
<evidence type="ECO:0000256" key="3">
    <source>
        <dbReference type="ARBA" id="ARBA00022989"/>
    </source>
</evidence>
<dbReference type="PANTHER" id="PTHR21016:SF25">
    <property type="entry name" value="TM2 DOMAIN-CONTAINING PROTEIN DDB_G0277895-RELATED"/>
    <property type="match status" value="1"/>
</dbReference>
<keyword evidence="3 5" id="KW-1133">Transmembrane helix</keyword>
<dbReference type="KEGG" id="wna:KA717_20895"/>
<reference evidence="7" key="1">
    <citation type="submission" date="2021-04" db="EMBL/GenBank/DDBJ databases">
        <title>Genome sequence of Woronichinia naegeliana from Washington state freshwater lake bloom.</title>
        <authorList>
            <person name="Dreher T.W."/>
        </authorList>
    </citation>
    <scope>NUCLEOTIDE SEQUENCE</scope>
    <source>
        <strain evidence="7">WA131</strain>
    </source>
</reference>
<comment type="subcellular location">
    <subcellularLocation>
        <location evidence="1">Membrane</location>
        <topology evidence="1">Multi-pass membrane protein</topology>
    </subcellularLocation>
</comment>
<dbReference type="Proteomes" id="UP001065613">
    <property type="component" value="Chromosome"/>
</dbReference>
<feature type="transmembrane region" description="Helical" evidence="5">
    <location>
        <begin position="12"/>
        <end position="31"/>
    </location>
</feature>
<gene>
    <name evidence="7" type="ORF">KA717_20895</name>
</gene>
<accession>A0A977PTS9</accession>
<dbReference type="PANTHER" id="PTHR21016">
    <property type="entry name" value="BETA-AMYLOID BINDING PROTEIN-RELATED"/>
    <property type="match status" value="1"/>
</dbReference>
<proteinExistence type="predicted"/>
<keyword evidence="2 5" id="KW-0812">Transmembrane</keyword>
<name>A0A977PTS9_9CYAN</name>
<evidence type="ECO:0000256" key="2">
    <source>
        <dbReference type="ARBA" id="ARBA00022692"/>
    </source>
</evidence>